<evidence type="ECO:0000313" key="10">
    <source>
        <dbReference type="EMBL" id="HCT13994.1"/>
    </source>
</evidence>
<proteinExistence type="inferred from homology"/>
<dbReference type="SUPFAM" id="SSF50249">
    <property type="entry name" value="Nucleic acid-binding proteins"/>
    <property type="match status" value="1"/>
</dbReference>
<evidence type="ECO:0000256" key="4">
    <source>
        <dbReference type="ARBA" id="ARBA00022763"/>
    </source>
</evidence>
<evidence type="ECO:0000256" key="2">
    <source>
        <dbReference type="ARBA" id="ARBA00007452"/>
    </source>
</evidence>
<keyword evidence="5 8" id="KW-0233">DNA recombination</keyword>
<evidence type="ECO:0000256" key="7">
    <source>
        <dbReference type="ARBA" id="ARBA00033409"/>
    </source>
</evidence>
<dbReference type="InterPro" id="IPR012340">
    <property type="entry name" value="NA-bd_OB-fold"/>
</dbReference>
<dbReference type="InterPro" id="IPR042242">
    <property type="entry name" value="RecO_C"/>
</dbReference>
<evidence type="ECO:0000259" key="9">
    <source>
        <dbReference type="Pfam" id="PF11967"/>
    </source>
</evidence>
<evidence type="ECO:0000256" key="8">
    <source>
        <dbReference type="HAMAP-Rule" id="MF_00201"/>
    </source>
</evidence>
<accession>A0A3D4SXI7</accession>
<dbReference type="HAMAP" id="MF_00201">
    <property type="entry name" value="RecO"/>
    <property type="match status" value="1"/>
</dbReference>
<feature type="domain" description="DNA replication/recombination mediator RecO N-terminal" evidence="9">
    <location>
        <begin position="8"/>
        <end position="86"/>
    </location>
</feature>
<evidence type="ECO:0000256" key="5">
    <source>
        <dbReference type="ARBA" id="ARBA00023172"/>
    </source>
</evidence>
<dbReference type="GO" id="GO:0043590">
    <property type="term" value="C:bacterial nucleoid"/>
    <property type="evidence" value="ECO:0007669"/>
    <property type="project" value="TreeGrafter"/>
</dbReference>
<evidence type="ECO:0000256" key="3">
    <source>
        <dbReference type="ARBA" id="ARBA00021310"/>
    </source>
</evidence>
<dbReference type="Pfam" id="PF02565">
    <property type="entry name" value="RecO_C"/>
    <property type="match status" value="1"/>
</dbReference>
<reference evidence="10 11" key="1">
    <citation type="journal article" date="2018" name="Nat. Biotechnol.">
        <title>A standardized bacterial taxonomy based on genome phylogeny substantially revises the tree of life.</title>
        <authorList>
            <person name="Parks D.H."/>
            <person name="Chuvochina M."/>
            <person name="Waite D.W."/>
            <person name="Rinke C."/>
            <person name="Skarshewski A."/>
            <person name="Chaumeil P.A."/>
            <person name="Hugenholtz P."/>
        </authorList>
    </citation>
    <scope>NUCLEOTIDE SEQUENCE [LARGE SCALE GENOMIC DNA]</scope>
    <source>
        <strain evidence="10">UBA11247</strain>
    </source>
</reference>
<dbReference type="GO" id="GO:0006310">
    <property type="term" value="P:DNA recombination"/>
    <property type="evidence" value="ECO:0007669"/>
    <property type="project" value="UniProtKB-UniRule"/>
</dbReference>
<dbReference type="Gene3D" id="1.20.1440.120">
    <property type="entry name" value="Recombination protein O, C-terminal domain"/>
    <property type="match status" value="1"/>
</dbReference>
<keyword evidence="4 8" id="KW-0227">DNA damage</keyword>
<evidence type="ECO:0000313" key="11">
    <source>
        <dbReference type="Proteomes" id="UP000261739"/>
    </source>
</evidence>
<dbReference type="Proteomes" id="UP000261739">
    <property type="component" value="Unassembled WGS sequence"/>
</dbReference>
<dbReference type="PANTHER" id="PTHR33991">
    <property type="entry name" value="DNA REPAIR PROTEIN RECO"/>
    <property type="match status" value="1"/>
</dbReference>
<comment type="function">
    <text evidence="1 8">Involved in DNA repair and RecF pathway recombination.</text>
</comment>
<protein>
    <recommendedName>
        <fullName evidence="3 8">DNA repair protein RecO</fullName>
    </recommendedName>
    <alternativeName>
        <fullName evidence="7 8">Recombination protein O</fullName>
    </alternativeName>
</protein>
<dbReference type="GO" id="GO:0006302">
    <property type="term" value="P:double-strand break repair"/>
    <property type="evidence" value="ECO:0007669"/>
    <property type="project" value="TreeGrafter"/>
</dbReference>
<dbReference type="SUPFAM" id="SSF57863">
    <property type="entry name" value="ArfGap/RecO-like zinc finger"/>
    <property type="match status" value="1"/>
</dbReference>
<dbReference type="Pfam" id="PF11967">
    <property type="entry name" value="RecO_N"/>
    <property type="match status" value="1"/>
</dbReference>
<dbReference type="InterPro" id="IPR003717">
    <property type="entry name" value="RecO"/>
</dbReference>
<evidence type="ECO:0000256" key="6">
    <source>
        <dbReference type="ARBA" id="ARBA00023204"/>
    </source>
</evidence>
<gene>
    <name evidence="8" type="primary">recO</name>
    <name evidence="10" type="ORF">DIW82_04140</name>
</gene>
<dbReference type="STRING" id="863239.GCA_000213935_00423"/>
<dbReference type="InterPro" id="IPR037278">
    <property type="entry name" value="ARFGAP/RecO"/>
</dbReference>
<evidence type="ECO:0000256" key="1">
    <source>
        <dbReference type="ARBA" id="ARBA00003065"/>
    </source>
</evidence>
<sequence length="282" mass="28970">MSRAPRPTYRDEAFVLRTHRLGEADLILVLLTRGHGLVRGVAKGVRRTKSRFGSRLDRFVRVNVQVYPGRNRSKPDGGLATVTDAATVATYAPTICADVNRFYAGVAMLEIAGQVVQGADPQETALIFGQLDAALAALAGTGTPGTGSPGGPGAAAPPADTAVAGTLPPRTQADRMVLQALAVAGWAPSLVDCAQCGRPGPHRAFHPAAGGAVCVRCRPVGASTPDPQAVRVLWLLSLGRAGQVGEVAAGPDGSRILGAAHALLLGHVRYQTGAPCPAYAAL</sequence>
<dbReference type="PANTHER" id="PTHR33991:SF1">
    <property type="entry name" value="DNA REPAIR PROTEIN RECO"/>
    <property type="match status" value="1"/>
</dbReference>
<comment type="caution">
    <text evidence="10">The sequence shown here is derived from an EMBL/GenBank/DDBJ whole genome shotgun (WGS) entry which is preliminary data.</text>
</comment>
<name>A0A3D4SXI7_9CORY</name>
<dbReference type="AlphaFoldDB" id="A0A3D4SXI7"/>
<dbReference type="InterPro" id="IPR022572">
    <property type="entry name" value="DNA_rep/recomb_RecO_N"/>
</dbReference>
<comment type="similarity">
    <text evidence="2 8">Belongs to the RecO family.</text>
</comment>
<dbReference type="Gene3D" id="2.40.50.140">
    <property type="entry name" value="Nucleic acid-binding proteins"/>
    <property type="match status" value="1"/>
</dbReference>
<organism evidence="10 11">
    <name type="scientific">Corynebacterium nuruki</name>
    <dbReference type="NCBI Taxonomy" id="1032851"/>
    <lineage>
        <taxon>Bacteria</taxon>
        <taxon>Bacillati</taxon>
        <taxon>Actinomycetota</taxon>
        <taxon>Actinomycetes</taxon>
        <taxon>Mycobacteriales</taxon>
        <taxon>Corynebacteriaceae</taxon>
        <taxon>Corynebacterium</taxon>
    </lineage>
</organism>
<dbReference type="EMBL" id="DQID01000115">
    <property type="protein sequence ID" value="HCT13994.1"/>
    <property type="molecule type" value="Genomic_DNA"/>
</dbReference>
<keyword evidence="6 8" id="KW-0234">DNA repair</keyword>